<feature type="compositionally biased region" description="Polar residues" evidence="9">
    <location>
        <begin position="249"/>
        <end position="260"/>
    </location>
</feature>
<dbReference type="SMART" id="SM00356">
    <property type="entry name" value="ZnF_C3H1"/>
    <property type="match status" value="2"/>
</dbReference>
<evidence type="ECO:0000256" key="7">
    <source>
        <dbReference type="ARBA" id="ARBA00038226"/>
    </source>
</evidence>
<feature type="zinc finger region" description="C3H1-type" evidence="8">
    <location>
        <begin position="17"/>
        <end position="45"/>
    </location>
</feature>
<keyword evidence="2 8" id="KW-0479">Metal-binding</keyword>
<feature type="domain" description="C3H1-type" evidence="10">
    <location>
        <begin position="51"/>
        <end position="79"/>
    </location>
</feature>
<comment type="caution">
    <text evidence="11">The sequence shown here is derived from an EMBL/GenBank/DDBJ whole genome shotgun (WGS) entry which is preliminary data.</text>
</comment>
<keyword evidence="4 8" id="KW-0863">Zinc-finger</keyword>
<evidence type="ECO:0000256" key="3">
    <source>
        <dbReference type="ARBA" id="ARBA00022737"/>
    </source>
</evidence>
<gene>
    <name evidence="11" type="ORF">CLODIP_2_CD14283</name>
</gene>
<reference evidence="11 12" key="1">
    <citation type="submission" date="2020-04" db="EMBL/GenBank/DDBJ databases">
        <authorList>
            <person name="Alioto T."/>
            <person name="Alioto T."/>
            <person name="Gomez Garrido J."/>
        </authorList>
    </citation>
    <scope>NUCLEOTIDE SEQUENCE [LARGE SCALE GENOMIC DNA]</scope>
</reference>
<evidence type="ECO:0000256" key="8">
    <source>
        <dbReference type="PROSITE-ProRule" id="PRU00723"/>
    </source>
</evidence>
<evidence type="ECO:0000256" key="5">
    <source>
        <dbReference type="ARBA" id="ARBA00022833"/>
    </source>
</evidence>
<dbReference type="PANTHER" id="PTHR12675">
    <property type="entry name" value="MUSCLEBLIND-LIKE PROTEIN"/>
    <property type="match status" value="1"/>
</dbReference>
<feature type="zinc finger region" description="C3H1-type" evidence="8">
    <location>
        <begin position="51"/>
        <end position="79"/>
    </location>
</feature>
<feature type="domain" description="C3H1-type" evidence="10">
    <location>
        <begin position="17"/>
        <end position="45"/>
    </location>
</feature>
<name>A0A8S1C0C2_9INSE</name>
<dbReference type="InterPro" id="IPR000571">
    <property type="entry name" value="Znf_CCCH"/>
</dbReference>
<evidence type="ECO:0000256" key="9">
    <source>
        <dbReference type="SAM" id="MobiDB-lite"/>
    </source>
</evidence>
<feature type="compositionally biased region" description="Polar residues" evidence="9">
    <location>
        <begin position="319"/>
        <end position="334"/>
    </location>
</feature>
<dbReference type="InterPro" id="IPR054429">
    <property type="entry name" value="Znf-CCCH_Muscleblind-like"/>
</dbReference>
<sequence>MAMVNMNNLLNGKDSRWLQLEVCREFQRNKCSRPDTECKFAHPPANVEVQNGRVTACYDSIKGRCNREKPPCKYFHPPQHLKDQLLINGRNHLALKNALMQQMGLAPGQTLVPGQMPASAVAGNAPFLGIPAQVAAAGSFSPFYTPGSSVPTGLLPVIPADNSASQLAVMPQGVTGHQKIARSDRLEVDVKSLGNFYYDAFTGMAVPYKRAATDKSGVPVYPQPSGNTLQQLMTLQQQPASYIPVTCEYSSSTGGTTNPQASSSHVTTTSTTASALMITNSMASVSSSASLTPSASTPTTLATNFPLVNNTEGPEESKNPSPSLLPQSFIENSLQQQQSQQQKPTENGNDDENEKNNNVTETLDVSAYYQQPKVSQASAITSVAPSISPMTALNYTGVALNKQMINQTARLPYQSVAAANQASAQNAFSQQLLMRANLNAAAAAAAAAAPSAAANSQMMQSAMNMSYMNPFMAAQQQPRLLLSPQMLNQFGVMQQMSQPHAHHSFMQSAQLHHYHPYALPLAAASGQQAVGSTPQSVAAAALSYKKMKSI</sequence>
<evidence type="ECO:0000256" key="6">
    <source>
        <dbReference type="ARBA" id="ARBA00023242"/>
    </source>
</evidence>
<dbReference type="Pfam" id="PF22628">
    <property type="entry name" value="zf-CCCH_10"/>
    <property type="match status" value="1"/>
</dbReference>
<keyword evidence="3" id="KW-0677">Repeat</keyword>
<evidence type="ECO:0000256" key="2">
    <source>
        <dbReference type="ARBA" id="ARBA00022723"/>
    </source>
</evidence>
<dbReference type="GO" id="GO:0003723">
    <property type="term" value="F:RNA binding"/>
    <property type="evidence" value="ECO:0007669"/>
    <property type="project" value="TreeGrafter"/>
</dbReference>
<organism evidence="11 12">
    <name type="scientific">Cloeon dipterum</name>
    <dbReference type="NCBI Taxonomy" id="197152"/>
    <lineage>
        <taxon>Eukaryota</taxon>
        <taxon>Metazoa</taxon>
        <taxon>Ecdysozoa</taxon>
        <taxon>Arthropoda</taxon>
        <taxon>Hexapoda</taxon>
        <taxon>Insecta</taxon>
        <taxon>Pterygota</taxon>
        <taxon>Palaeoptera</taxon>
        <taxon>Ephemeroptera</taxon>
        <taxon>Pisciforma</taxon>
        <taxon>Baetidae</taxon>
        <taxon>Cloeon</taxon>
    </lineage>
</organism>
<dbReference type="PANTHER" id="PTHR12675:SF12">
    <property type="entry name" value="PROTEIN MUSCLEBLIND"/>
    <property type="match status" value="1"/>
</dbReference>
<feature type="region of interest" description="Disordered" evidence="9">
    <location>
        <begin position="249"/>
        <end position="268"/>
    </location>
</feature>
<evidence type="ECO:0000256" key="1">
    <source>
        <dbReference type="ARBA" id="ARBA00004123"/>
    </source>
</evidence>
<dbReference type="EMBL" id="CADEPI010000009">
    <property type="protein sequence ID" value="CAB3362512.1"/>
    <property type="molecule type" value="Genomic_DNA"/>
</dbReference>
<dbReference type="PROSITE" id="PS50103">
    <property type="entry name" value="ZF_C3H1"/>
    <property type="match status" value="2"/>
</dbReference>
<evidence type="ECO:0000313" key="12">
    <source>
        <dbReference type="Proteomes" id="UP000494165"/>
    </source>
</evidence>
<protein>
    <recommendedName>
        <fullName evidence="10">C3H1-type domain-containing protein</fullName>
    </recommendedName>
</protein>
<dbReference type="Proteomes" id="UP000494165">
    <property type="component" value="Unassembled WGS sequence"/>
</dbReference>
<feature type="region of interest" description="Disordered" evidence="9">
    <location>
        <begin position="288"/>
        <end position="357"/>
    </location>
</feature>
<dbReference type="AlphaFoldDB" id="A0A8S1C0C2"/>
<dbReference type="GO" id="GO:0005737">
    <property type="term" value="C:cytoplasm"/>
    <property type="evidence" value="ECO:0007669"/>
    <property type="project" value="TreeGrafter"/>
</dbReference>
<evidence type="ECO:0000313" key="11">
    <source>
        <dbReference type="EMBL" id="CAB3362512.1"/>
    </source>
</evidence>
<keyword evidence="6" id="KW-0539">Nucleus</keyword>
<dbReference type="GO" id="GO:0043484">
    <property type="term" value="P:regulation of RNA splicing"/>
    <property type="evidence" value="ECO:0007669"/>
    <property type="project" value="TreeGrafter"/>
</dbReference>
<evidence type="ECO:0000259" key="10">
    <source>
        <dbReference type="PROSITE" id="PS50103"/>
    </source>
</evidence>
<proteinExistence type="inferred from homology"/>
<keyword evidence="5 8" id="KW-0862">Zinc</keyword>
<accession>A0A8S1C0C2</accession>
<evidence type="ECO:0000256" key="4">
    <source>
        <dbReference type="ARBA" id="ARBA00022771"/>
    </source>
</evidence>
<dbReference type="FunFam" id="3.30.1370.210:FF:000005">
    <property type="entry name" value="Muscleblind, isoform M"/>
    <property type="match status" value="1"/>
</dbReference>
<dbReference type="GO" id="GO:0005654">
    <property type="term" value="C:nucleoplasm"/>
    <property type="evidence" value="ECO:0007669"/>
    <property type="project" value="TreeGrafter"/>
</dbReference>
<comment type="subcellular location">
    <subcellularLocation>
        <location evidence="1">Nucleus</location>
    </subcellularLocation>
</comment>
<dbReference type="GO" id="GO:0008270">
    <property type="term" value="F:zinc ion binding"/>
    <property type="evidence" value="ECO:0007669"/>
    <property type="project" value="UniProtKB-KW"/>
</dbReference>
<dbReference type="OrthoDB" id="6285980at2759"/>
<comment type="similarity">
    <text evidence="7">Belongs to the muscleblind family.</text>
</comment>
<dbReference type="Gene3D" id="3.30.1370.210">
    <property type="match status" value="1"/>
</dbReference>
<keyword evidence="12" id="KW-1185">Reference proteome</keyword>
<feature type="compositionally biased region" description="Low complexity" evidence="9">
    <location>
        <begin position="288"/>
        <end position="304"/>
    </location>
</feature>
<feature type="compositionally biased region" description="Low complexity" evidence="9">
    <location>
        <begin position="335"/>
        <end position="347"/>
    </location>
</feature>